<dbReference type="Pfam" id="PF01292">
    <property type="entry name" value="Ni_hydr_CYTB"/>
    <property type="match status" value="1"/>
</dbReference>
<keyword evidence="5 6" id="KW-0472">Membrane</keyword>
<dbReference type="AlphaFoldDB" id="A0A839T9K9"/>
<organism evidence="8 9">
    <name type="scientific">Psychrobacter luti</name>
    <dbReference type="NCBI Taxonomy" id="198481"/>
    <lineage>
        <taxon>Bacteria</taxon>
        <taxon>Pseudomonadati</taxon>
        <taxon>Pseudomonadota</taxon>
        <taxon>Gammaproteobacteria</taxon>
        <taxon>Moraxellales</taxon>
        <taxon>Moraxellaceae</taxon>
        <taxon>Psychrobacter</taxon>
    </lineage>
</organism>
<keyword evidence="9" id="KW-1185">Reference proteome</keyword>
<keyword evidence="2" id="KW-1003">Cell membrane</keyword>
<keyword evidence="3 6" id="KW-0812">Transmembrane</keyword>
<dbReference type="Proteomes" id="UP000588111">
    <property type="component" value="Unassembled WGS sequence"/>
</dbReference>
<feature type="domain" description="Cytochrome b561 bacterial/Ni-hydrogenase" evidence="7">
    <location>
        <begin position="29"/>
        <end position="191"/>
    </location>
</feature>
<protein>
    <submittedName>
        <fullName evidence="8">Cytochrome b</fullName>
    </submittedName>
</protein>
<dbReference type="InterPro" id="IPR016174">
    <property type="entry name" value="Di-haem_cyt_TM"/>
</dbReference>
<dbReference type="Gene3D" id="1.20.950.20">
    <property type="entry name" value="Transmembrane di-heme cytochromes, Chain C"/>
    <property type="match status" value="1"/>
</dbReference>
<keyword evidence="4 6" id="KW-1133">Transmembrane helix</keyword>
<dbReference type="InterPro" id="IPR011577">
    <property type="entry name" value="Cyt_b561_bac/Ni-Hgenase"/>
</dbReference>
<evidence type="ECO:0000256" key="6">
    <source>
        <dbReference type="SAM" id="Phobius"/>
    </source>
</evidence>
<dbReference type="InterPro" id="IPR051542">
    <property type="entry name" value="Hydrogenase_cytochrome"/>
</dbReference>
<feature type="transmembrane region" description="Helical" evidence="6">
    <location>
        <begin position="118"/>
        <end position="140"/>
    </location>
</feature>
<dbReference type="GO" id="GO:0005886">
    <property type="term" value="C:plasma membrane"/>
    <property type="evidence" value="ECO:0007669"/>
    <property type="project" value="UniProtKB-SubCell"/>
</dbReference>
<comment type="subcellular location">
    <subcellularLocation>
        <location evidence="1">Cell membrane</location>
        <topology evidence="1">Multi-pass membrane protein</topology>
    </subcellularLocation>
</comment>
<sequence>MMGQNNHGVISKDASEAFLQLSKTKQVRVWDILVRITHWAVAIGVIANLFFTEDGSNLHAYVGYTVVGLVVIRLLWGFVGTRYARFSNFFPTPLRIKRHLSALSVRRTDKQHLGHNPLAALMMLSLWAAIIGLGITGYLMESGMMGNEDFLEEVHELFANSLYLLVPLHVIAAIVMSYWQRQNLIKAMITGNKTIVDEPSKSE</sequence>
<feature type="transmembrane region" description="Helical" evidence="6">
    <location>
        <begin position="58"/>
        <end position="79"/>
    </location>
</feature>
<evidence type="ECO:0000259" key="7">
    <source>
        <dbReference type="Pfam" id="PF01292"/>
    </source>
</evidence>
<feature type="transmembrane region" description="Helical" evidence="6">
    <location>
        <begin position="32"/>
        <end position="52"/>
    </location>
</feature>
<evidence type="ECO:0000256" key="4">
    <source>
        <dbReference type="ARBA" id="ARBA00022989"/>
    </source>
</evidence>
<dbReference type="PANTHER" id="PTHR30485">
    <property type="entry name" value="NI/FE-HYDROGENASE 1 B-TYPE CYTOCHROME SUBUNIT"/>
    <property type="match status" value="1"/>
</dbReference>
<name>A0A839T9K9_9GAMM</name>
<dbReference type="EMBL" id="JACHXL010000001">
    <property type="protein sequence ID" value="MBB3105798.1"/>
    <property type="molecule type" value="Genomic_DNA"/>
</dbReference>
<comment type="caution">
    <text evidence="8">The sequence shown here is derived from an EMBL/GenBank/DDBJ whole genome shotgun (WGS) entry which is preliminary data.</text>
</comment>
<evidence type="ECO:0000256" key="5">
    <source>
        <dbReference type="ARBA" id="ARBA00023136"/>
    </source>
</evidence>
<feature type="transmembrane region" description="Helical" evidence="6">
    <location>
        <begin position="160"/>
        <end position="179"/>
    </location>
</feature>
<evidence type="ECO:0000256" key="2">
    <source>
        <dbReference type="ARBA" id="ARBA00022475"/>
    </source>
</evidence>
<dbReference type="GO" id="GO:0009055">
    <property type="term" value="F:electron transfer activity"/>
    <property type="evidence" value="ECO:0007669"/>
    <property type="project" value="InterPro"/>
</dbReference>
<reference evidence="8 9" key="1">
    <citation type="submission" date="2020-08" db="EMBL/GenBank/DDBJ databases">
        <title>Genomic Encyclopedia of Type Strains, Phase III (KMG-III): the genomes of soil and plant-associated and newly described type strains.</title>
        <authorList>
            <person name="Whitman W."/>
        </authorList>
    </citation>
    <scope>NUCLEOTIDE SEQUENCE [LARGE SCALE GENOMIC DNA]</scope>
    <source>
        <strain evidence="8 9">CECT 5885</strain>
    </source>
</reference>
<evidence type="ECO:0000256" key="1">
    <source>
        <dbReference type="ARBA" id="ARBA00004651"/>
    </source>
</evidence>
<accession>A0A839T9K9</accession>
<evidence type="ECO:0000313" key="9">
    <source>
        <dbReference type="Proteomes" id="UP000588111"/>
    </source>
</evidence>
<dbReference type="GO" id="GO:0020037">
    <property type="term" value="F:heme binding"/>
    <property type="evidence" value="ECO:0007669"/>
    <property type="project" value="TreeGrafter"/>
</dbReference>
<proteinExistence type="predicted"/>
<gene>
    <name evidence="8" type="ORF">FHS24_000289</name>
</gene>
<evidence type="ECO:0000313" key="8">
    <source>
        <dbReference type="EMBL" id="MBB3105798.1"/>
    </source>
</evidence>
<dbReference type="GO" id="GO:0022904">
    <property type="term" value="P:respiratory electron transport chain"/>
    <property type="evidence" value="ECO:0007669"/>
    <property type="project" value="InterPro"/>
</dbReference>
<evidence type="ECO:0000256" key="3">
    <source>
        <dbReference type="ARBA" id="ARBA00022692"/>
    </source>
</evidence>
<dbReference type="PANTHER" id="PTHR30485:SF2">
    <property type="entry name" value="BLL0597 PROTEIN"/>
    <property type="match status" value="1"/>
</dbReference>
<dbReference type="SUPFAM" id="SSF81342">
    <property type="entry name" value="Transmembrane di-heme cytochromes"/>
    <property type="match status" value="1"/>
</dbReference>